<keyword evidence="3" id="KW-1185">Reference proteome</keyword>
<name>A0A0R1DK22_DROYA</name>
<reference evidence="2 3" key="2">
    <citation type="journal article" date="2007" name="PLoS Biol.">
        <title>Principles of genome evolution in the Drosophila melanogaster species group.</title>
        <authorList>
            <person name="Ranz J.M."/>
            <person name="Maurin D."/>
            <person name="Chan Y.S."/>
            <person name="von Grotthuss M."/>
            <person name="Hillier L.W."/>
            <person name="Roote J."/>
            <person name="Ashburner M."/>
            <person name="Bergman C.M."/>
        </authorList>
    </citation>
    <scope>NUCLEOTIDE SEQUENCE [LARGE SCALE GENOMIC DNA]</scope>
    <source>
        <strain evidence="3">Tai18E2 / Tucson 14021-0261.01</strain>
    </source>
</reference>
<keyword evidence="1" id="KW-0732">Signal</keyword>
<reference evidence="2 3" key="1">
    <citation type="journal article" date="2007" name="Nature">
        <title>Evolution of genes and genomes on the Drosophila phylogeny.</title>
        <authorList>
            <consortium name="Drosophila 12 Genomes Consortium"/>
            <person name="Clark A.G."/>
            <person name="Eisen M.B."/>
            <person name="Smith D.R."/>
            <person name="Bergman C.M."/>
            <person name="Oliver B."/>
            <person name="Markow T.A."/>
            <person name="Kaufman T.C."/>
            <person name="Kellis M."/>
            <person name="Gelbart W."/>
            <person name="Iyer V.N."/>
            <person name="Pollard D.A."/>
            <person name="Sackton T.B."/>
            <person name="Larracuente A.M."/>
            <person name="Singh N.D."/>
            <person name="Abad J.P."/>
            <person name="Abt D.N."/>
            <person name="Adryan B."/>
            <person name="Aguade M."/>
            <person name="Akashi H."/>
            <person name="Anderson W.W."/>
            <person name="Aquadro C.F."/>
            <person name="Ardell D.H."/>
            <person name="Arguello R."/>
            <person name="Artieri C.G."/>
            <person name="Barbash D.A."/>
            <person name="Barker D."/>
            <person name="Barsanti P."/>
            <person name="Batterham P."/>
            <person name="Batzoglou S."/>
            <person name="Begun D."/>
            <person name="Bhutkar A."/>
            <person name="Blanco E."/>
            <person name="Bosak S.A."/>
            <person name="Bradley R.K."/>
            <person name="Brand A.D."/>
            <person name="Brent M.R."/>
            <person name="Brooks A.N."/>
            <person name="Brown R.H."/>
            <person name="Butlin R.K."/>
            <person name="Caggese C."/>
            <person name="Calvi B.R."/>
            <person name="Bernardo de Carvalho A."/>
            <person name="Caspi A."/>
            <person name="Castrezana S."/>
            <person name="Celniker S.E."/>
            <person name="Chang J.L."/>
            <person name="Chapple C."/>
            <person name="Chatterji S."/>
            <person name="Chinwalla A."/>
            <person name="Civetta A."/>
            <person name="Clifton S.W."/>
            <person name="Comeron J.M."/>
            <person name="Costello J.C."/>
            <person name="Coyne J.A."/>
            <person name="Daub J."/>
            <person name="David R.G."/>
            <person name="Delcher A.L."/>
            <person name="Delehaunty K."/>
            <person name="Do C.B."/>
            <person name="Ebling H."/>
            <person name="Edwards K."/>
            <person name="Eickbush T."/>
            <person name="Evans J.D."/>
            <person name="Filipski A."/>
            <person name="Findeiss S."/>
            <person name="Freyhult E."/>
            <person name="Fulton L."/>
            <person name="Fulton R."/>
            <person name="Garcia A.C."/>
            <person name="Gardiner A."/>
            <person name="Garfield D.A."/>
            <person name="Garvin B.E."/>
            <person name="Gibson G."/>
            <person name="Gilbert D."/>
            <person name="Gnerre S."/>
            <person name="Godfrey J."/>
            <person name="Good R."/>
            <person name="Gotea V."/>
            <person name="Gravely B."/>
            <person name="Greenberg A.J."/>
            <person name="Griffiths-Jones S."/>
            <person name="Gross S."/>
            <person name="Guigo R."/>
            <person name="Gustafson E.A."/>
            <person name="Haerty W."/>
            <person name="Hahn M.W."/>
            <person name="Halligan D.L."/>
            <person name="Halpern A.L."/>
            <person name="Halter G.M."/>
            <person name="Han M.V."/>
            <person name="Heger A."/>
            <person name="Hillier L."/>
            <person name="Hinrichs A.S."/>
            <person name="Holmes I."/>
            <person name="Hoskins R.A."/>
            <person name="Hubisz M.J."/>
            <person name="Hultmark D."/>
            <person name="Huntley M.A."/>
            <person name="Jaffe D.B."/>
            <person name="Jagadeeshan S."/>
            <person name="Jeck W.R."/>
            <person name="Johnson J."/>
            <person name="Jones C.D."/>
            <person name="Jordan W.C."/>
            <person name="Karpen G.H."/>
            <person name="Kataoka E."/>
            <person name="Keightley P.D."/>
            <person name="Kheradpour P."/>
            <person name="Kirkness E.F."/>
            <person name="Koerich L.B."/>
            <person name="Kristiansen K."/>
            <person name="Kudrna D."/>
            <person name="Kulathinal R.J."/>
            <person name="Kumar S."/>
            <person name="Kwok R."/>
            <person name="Lander E."/>
            <person name="Langley C.H."/>
            <person name="Lapoint R."/>
            <person name="Lazzaro B.P."/>
            <person name="Lee S.J."/>
            <person name="Levesque L."/>
            <person name="Li R."/>
            <person name="Lin C.F."/>
            <person name="Lin M.F."/>
            <person name="Lindblad-Toh K."/>
            <person name="Llopart A."/>
            <person name="Long M."/>
            <person name="Low L."/>
            <person name="Lozovsky E."/>
            <person name="Lu J."/>
            <person name="Luo M."/>
            <person name="Machado C.A."/>
            <person name="Makalowski W."/>
            <person name="Marzo M."/>
            <person name="Matsuda M."/>
            <person name="Matzkin L."/>
            <person name="McAllister B."/>
            <person name="McBride C.S."/>
            <person name="McKernan B."/>
            <person name="McKernan K."/>
            <person name="Mendez-Lago M."/>
            <person name="Minx P."/>
            <person name="Mollenhauer M.U."/>
            <person name="Montooth K."/>
            <person name="Mount S.M."/>
            <person name="Mu X."/>
            <person name="Myers E."/>
            <person name="Negre B."/>
            <person name="Newfeld S."/>
            <person name="Nielsen R."/>
            <person name="Noor M.A."/>
            <person name="O'Grady P."/>
            <person name="Pachter L."/>
            <person name="Papaceit M."/>
            <person name="Parisi M.J."/>
            <person name="Parisi M."/>
            <person name="Parts L."/>
            <person name="Pedersen J.S."/>
            <person name="Pesole G."/>
            <person name="Phillippy A.M."/>
            <person name="Ponting C.P."/>
            <person name="Pop M."/>
            <person name="Porcelli D."/>
            <person name="Powell J.R."/>
            <person name="Prohaska S."/>
            <person name="Pruitt K."/>
            <person name="Puig M."/>
            <person name="Quesneville H."/>
            <person name="Ram K.R."/>
            <person name="Rand D."/>
            <person name="Rasmussen M.D."/>
            <person name="Reed L.K."/>
            <person name="Reenan R."/>
            <person name="Reily A."/>
            <person name="Remington K.A."/>
            <person name="Rieger T.T."/>
            <person name="Ritchie M.G."/>
            <person name="Robin C."/>
            <person name="Rogers Y.H."/>
            <person name="Rohde C."/>
            <person name="Rozas J."/>
            <person name="Rubenfield M.J."/>
            <person name="Ruiz A."/>
            <person name="Russo S."/>
            <person name="Salzberg S.L."/>
            <person name="Sanchez-Gracia A."/>
            <person name="Saranga D.J."/>
            <person name="Sato H."/>
            <person name="Schaeffer S.W."/>
            <person name="Schatz M.C."/>
            <person name="Schlenke T."/>
            <person name="Schwartz R."/>
            <person name="Segarra C."/>
            <person name="Singh R.S."/>
            <person name="Sirot L."/>
            <person name="Sirota M."/>
            <person name="Sisneros N.B."/>
            <person name="Smith C.D."/>
            <person name="Smith T.F."/>
            <person name="Spieth J."/>
            <person name="Stage D.E."/>
            <person name="Stark A."/>
            <person name="Stephan W."/>
            <person name="Strausberg R.L."/>
            <person name="Strempel S."/>
            <person name="Sturgill D."/>
            <person name="Sutton G."/>
            <person name="Sutton G.G."/>
            <person name="Tao W."/>
            <person name="Teichmann S."/>
            <person name="Tobari Y.N."/>
            <person name="Tomimura Y."/>
            <person name="Tsolas J.M."/>
            <person name="Valente V.L."/>
            <person name="Venter E."/>
            <person name="Venter J.C."/>
            <person name="Vicario S."/>
            <person name="Vieira F.G."/>
            <person name="Vilella A.J."/>
            <person name="Villasante A."/>
            <person name="Walenz B."/>
            <person name="Wang J."/>
            <person name="Wasserman M."/>
            <person name="Watts T."/>
            <person name="Wilson D."/>
            <person name="Wilson R.K."/>
            <person name="Wing R.A."/>
            <person name="Wolfner M.F."/>
            <person name="Wong A."/>
            <person name="Wong G.K."/>
            <person name="Wu C.I."/>
            <person name="Wu G."/>
            <person name="Yamamoto D."/>
            <person name="Yang H.P."/>
            <person name="Yang S.P."/>
            <person name="Yorke J.A."/>
            <person name="Yoshida K."/>
            <person name="Zdobnov E."/>
            <person name="Zhang P."/>
            <person name="Zhang Y."/>
            <person name="Zimin A.V."/>
            <person name="Baldwin J."/>
            <person name="Abdouelleil A."/>
            <person name="Abdulkadir J."/>
            <person name="Abebe A."/>
            <person name="Abera B."/>
            <person name="Abreu J."/>
            <person name="Acer S.C."/>
            <person name="Aftuck L."/>
            <person name="Alexander A."/>
            <person name="An P."/>
            <person name="Anderson E."/>
            <person name="Anderson S."/>
            <person name="Arachi H."/>
            <person name="Azer M."/>
            <person name="Bachantsang P."/>
            <person name="Barry A."/>
            <person name="Bayul T."/>
            <person name="Berlin A."/>
            <person name="Bessette D."/>
            <person name="Bloom T."/>
            <person name="Blye J."/>
            <person name="Boguslavskiy L."/>
            <person name="Bonnet C."/>
            <person name="Boukhgalter B."/>
            <person name="Bourzgui I."/>
            <person name="Brown A."/>
            <person name="Cahill P."/>
            <person name="Channer S."/>
            <person name="Cheshatsang Y."/>
            <person name="Chuda L."/>
            <person name="Citroen M."/>
            <person name="Collymore A."/>
            <person name="Cooke P."/>
            <person name="Costello M."/>
            <person name="D'Aco K."/>
            <person name="Daza R."/>
            <person name="De Haan G."/>
            <person name="DeGray S."/>
            <person name="DeMaso C."/>
            <person name="Dhargay N."/>
            <person name="Dooley K."/>
            <person name="Dooley E."/>
            <person name="Doricent M."/>
            <person name="Dorje P."/>
            <person name="Dorjee K."/>
            <person name="Dupes A."/>
            <person name="Elong R."/>
            <person name="Falk J."/>
            <person name="Farina A."/>
            <person name="Faro S."/>
            <person name="Ferguson D."/>
            <person name="Fisher S."/>
            <person name="Foley C.D."/>
            <person name="Franke A."/>
            <person name="Friedrich D."/>
            <person name="Gadbois L."/>
            <person name="Gearin G."/>
            <person name="Gearin C.R."/>
            <person name="Giannoukos G."/>
            <person name="Goode T."/>
            <person name="Graham J."/>
            <person name="Grandbois E."/>
            <person name="Grewal S."/>
            <person name="Gyaltsen K."/>
            <person name="Hafez N."/>
            <person name="Hagos B."/>
            <person name="Hall J."/>
            <person name="Henson C."/>
            <person name="Hollinger A."/>
            <person name="Honan T."/>
            <person name="Huard M.D."/>
            <person name="Hughes L."/>
            <person name="Hurhula B."/>
            <person name="Husby M.E."/>
            <person name="Kamat A."/>
            <person name="Kanga B."/>
            <person name="Kashin S."/>
            <person name="Khazanovich D."/>
            <person name="Kisner P."/>
            <person name="Lance K."/>
            <person name="Lara M."/>
            <person name="Lee W."/>
            <person name="Lennon N."/>
            <person name="Letendre F."/>
            <person name="LeVine R."/>
            <person name="Lipovsky A."/>
            <person name="Liu X."/>
            <person name="Liu J."/>
            <person name="Liu S."/>
            <person name="Lokyitsang T."/>
            <person name="Lokyitsang Y."/>
            <person name="Lubonja R."/>
            <person name="Lui A."/>
            <person name="MacDonald P."/>
            <person name="Magnisalis V."/>
            <person name="Maru K."/>
            <person name="Matthews C."/>
            <person name="McCusker W."/>
            <person name="McDonough S."/>
            <person name="Mehta T."/>
            <person name="Meldrim J."/>
            <person name="Meneus L."/>
            <person name="Mihai O."/>
            <person name="Mihalev A."/>
            <person name="Mihova T."/>
            <person name="Mittelman R."/>
            <person name="Mlenga V."/>
            <person name="Montmayeur A."/>
            <person name="Mulrain L."/>
            <person name="Navidi A."/>
            <person name="Naylor J."/>
            <person name="Negash T."/>
            <person name="Nguyen T."/>
            <person name="Nguyen N."/>
            <person name="Nicol R."/>
            <person name="Norbu C."/>
            <person name="Norbu N."/>
            <person name="Novod N."/>
            <person name="O'Neill B."/>
            <person name="Osman S."/>
            <person name="Markiewicz E."/>
            <person name="Oyono O.L."/>
            <person name="Patti C."/>
            <person name="Phunkhang P."/>
            <person name="Pierre F."/>
            <person name="Priest M."/>
            <person name="Raghuraman S."/>
            <person name="Rege F."/>
            <person name="Reyes R."/>
            <person name="Rise C."/>
            <person name="Rogov P."/>
            <person name="Ross K."/>
            <person name="Ryan E."/>
            <person name="Settipalli S."/>
            <person name="Shea T."/>
            <person name="Sherpa N."/>
            <person name="Shi L."/>
            <person name="Shih D."/>
            <person name="Sparrow T."/>
            <person name="Spaulding J."/>
            <person name="Stalker J."/>
            <person name="Stange-Thomann N."/>
            <person name="Stavropoulos S."/>
            <person name="Stone C."/>
            <person name="Strader C."/>
            <person name="Tesfaye S."/>
            <person name="Thomson T."/>
            <person name="Thoulutsang Y."/>
            <person name="Thoulutsang D."/>
            <person name="Topham K."/>
            <person name="Topping I."/>
            <person name="Tsamla T."/>
            <person name="Vassiliev H."/>
            <person name="Vo A."/>
            <person name="Wangchuk T."/>
            <person name="Wangdi T."/>
            <person name="Weiand M."/>
            <person name="Wilkinson J."/>
            <person name="Wilson A."/>
            <person name="Yadav S."/>
            <person name="Young G."/>
            <person name="Yu Q."/>
            <person name="Zembek L."/>
            <person name="Zhong D."/>
            <person name="Zimmer A."/>
            <person name="Zwirko Z."/>
            <person name="Jaffe D.B."/>
            <person name="Alvarez P."/>
            <person name="Brockman W."/>
            <person name="Butler J."/>
            <person name="Chin C."/>
            <person name="Gnerre S."/>
            <person name="Grabherr M."/>
            <person name="Kleber M."/>
            <person name="Mauceli E."/>
            <person name="MacCallum I."/>
        </authorList>
    </citation>
    <scope>NUCLEOTIDE SEQUENCE [LARGE SCALE GENOMIC DNA]</scope>
    <source>
        <strain evidence="3">Tai18E2 / Tucson 14021-0261.01</strain>
    </source>
</reference>
<dbReference type="EMBL" id="CM000157">
    <property type="protein sequence ID" value="KRJ97578.1"/>
    <property type="molecule type" value="Genomic_DNA"/>
</dbReference>
<dbReference type="KEGG" id="dya:Dyak_GE28515"/>
<accession>A0A0R1DK22</accession>
<evidence type="ECO:0000313" key="2">
    <source>
        <dbReference type="EMBL" id="KRJ97578.1"/>
    </source>
</evidence>
<evidence type="ECO:0000313" key="3">
    <source>
        <dbReference type="Proteomes" id="UP000002282"/>
    </source>
</evidence>
<evidence type="ECO:0000256" key="1">
    <source>
        <dbReference type="SAM" id="SignalP"/>
    </source>
</evidence>
<organism evidence="2 3">
    <name type="scientific">Drosophila yakuba</name>
    <name type="common">Fruit fly</name>
    <dbReference type="NCBI Taxonomy" id="7245"/>
    <lineage>
        <taxon>Eukaryota</taxon>
        <taxon>Metazoa</taxon>
        <taxon>Ecdysozoa</taxon>
        <taxon>Arthropoda</taxon>
        <taxon>Hexapoda</taxon>
        <taxon>Insecta</taxon>
        <taxon>Pterygota</taxon>
        <taxon>Neoptera</taxon>
        <taxon>Endopterygota</taxon>
        <taxon>Diptera</taxon>
        <taxon>Brachycera</taxon>
        <taxon>Muscomorpha</taxon>
        <taxon>Ephydroidea</taxon>
        <taxon>Drosophilidae</taxon>
        <taxon>Drosophila</taxon>
        <taxon>Sophophora</taxon>
    </lineage>
</organism>
<dbReference type="OrthoDB" id="7847124at2759"/>
<sequence length="93" mass="10960">MKFFILLSFLLVCQGHRDDEENIIADLCFKPDSGPPCQKLKTYYWDKQKNQCVLSRYLMQPCGFFHVMDTCDKICAKESWTISLLELYVKELP</sequence>
<dbReference type="Proteomes" id="UP000002282">
    <property type="component" value="Chromosome 2L"/>
</dbReference>
<gene>
    <name evidence="2" type="primary">Dyak\GE28515</name>
    <name evidence="2" type="synonym">GE28515</name>
    <name evidence="2" type="ORF">Dyak_GE28515</name>
</gene>
<dbReference type="AlphaFoldDB" id="A0A0R1DK22"/>
<proteinExistence type="predicted"/>
<feature type="chain" id="PRO_5012452693" description="Seminal fluid protein" evidence="1">
    <location>
        <begin position="16"/>
        <end position="93"/>
    </location>
</feature>
<evidence type="ECO:0008006" key="4">
    <source>
        <dbReference type="Google" id="ProtNLM"/>
    </source>
</evidence>
<feature type="signal peptide" evidence="1">
    <location>
        <begin position="1"/>
        <end position="15"/>
    </location>
</feature>
<protein>
    <recommendedName>
        <fullName evidence="4">Seminal fluid protein</fullName>
    </recommendedName>
</protein>